<dbReference type="EMBL" id="LWDL01000022">
    <property type="protein sequence ID" value="OQW51088.1"/>
    <property type="molecule type" value="Genomic_DNA"/>
</dbReference>
<dbReference type="AlphaFoldDB" id="A0A1W9HUI9"/>
<dbReference type="Pfam" id="PF00497">
    <property type="entry name" value="SBP_bac_3"/>
    <property type="match status" value="1"/>
</dbReference>
<evidence type="ECO:0000313" key="4">
    <source>
        <dbReference type="Proteomes" id="UP000192872"/>
    </source>
</evidence>
<dbReference type="Proteomes" id="UP000192872">
    <property type="component" value="Unassembled WGS sequence"/>
</dbReference>
<evidence type="ECO:0000256" key="1">
    <source>
        <dbReference type="ARBA" id="ARBA00022729"/>
    </source>
</evidence>
<dbReference type="SMART" id="SM00062">
    <property type="entry name" value="PBPb"/>
    <property type="match status" value="1"/>
</dbReference>
<feature type="domain" description="Solute-binding protein family 3/N-terminal" evidence="2">
    <location>
        <begin position="41"/>
        <end position="259"/>
    </location>
</feature>
<accession>A0A1W9HUI9</accession>
<sequence length="273" mass="27813">MVTASYGALAAIASLGIGLITGGQAMAADEAARAELAASGKLRVGVAFAPSASAFFVVKDPSGMPRGITVDLGEALAKKLGVPVEIVAAPNSGELVELTAKAAIDVAFMPVDAERKTKVEFGPAYFALESTCMVAPGSSVRSNGELNRAGTRVVGISNTTTVRKARETMPLATVTDVASVGEAIALIKAGQVDAVALSRDSLTGLVKDVPGARILDDAFQTTGIAIAVPKGRPAALAYASAFIEEAKANGLLRQVFDKAGRQNDKIAPAGARY</sequence>
<reference evidence="3 4" key="1">
    <citation type="journal article" date="2017" name="Water Res.">
        <title>Comammox in drinking water systems.</title>
        <authorList>
            <person name="Wang Y."/>
            <person name="Ma L."/>
            <person name="Mao Y."/>
            <person name="Jiang X."/>
            <person name="Xia Y."/>
            <person name="Yu K."/>
            <person name="Li B."/>
            <person name="Zhang T."/>
        </authorList>
    </citation>
    <scope>NUCLEOTIDE SEQUENCE [LARGE SCALE GENOMIC DNA]</scope>
    <source>
        <strain evidence="3">SG_bin8</strain>
    </source>
</reference>
<evidence type="ECO:0000259" key="2">
    <source>
        <dbReference type="SMART" id="SM00062"/>
    </source>
</evidence>
<dbReference type="InterPro" id="IPR001638">
    <property type="entry name" value="Solute-binding_3/MltF_N"/>
</dbReference>
<dbReference type="PANTHER" id="PTHR35936:SF17">
    <property type="entry name" value="ARGININE-BINDING EXTRACELLULAR PROTEIN ARTP"/>
    <property type="match status" value="1"/>
</dbReference>
<dbReference type="Gene3D" id="3.40.190.10">
    <property type="entry name" value="Periplasmic binding protein-like II"/>
    <property type="match status" value="2"/>
</dbReference>
<dbReference type="STRING" id="1827387.A4S15_12785"/>
<dbReference type="PANTHER" id="PTHR35936">
    <property type="entry name" value="MEMBRANE-BOUND LYTIC MUREIN TRANSGLYCOSYLASE F"/>
    <property type="match status" value="1"/>
</dbReference>
<comment type="caution">
    <text evidence="3">The sequence shown here is derived from an EMBL/GenBank/DDBJ whole genome shotgun (WGS) entry which is preliminary data.</text>
</comment>
<dbReference type="SUPFAM" id="SSF53850">
    <property type="entry name" value="Periplasmic binding protein-like II"/>
    <property type="match status" value="1"/>
</dbReference>
<evidence type="ECO:0000313" key="3">
    <source>
        <dbReference type="EMBL" id="OQW51088.1"/>
    </source>
</evidence>
<gene>
    <name evidence="3" type="ORF">A4S15_12785</name>
</gene>
<protein>
    <recommendedName>
        <fullName evidence="2">Solute-binding protein family 3/N-terminal domain-containing protein</fullName>
    </recommendedName>
</protein>
<name>A0A1W9HUI9_9HYPH</name>
<proteinExistence type="predicted"/>
<keyword evidence="1" id="KW-0732">Signal</keyword>
<organism evidence="3 4">
    <name type="scientific">Candidatus Raskinella chloraquaticus</name>
    <dbReference type="NCBI Taxonomy" id="1951219"/>
    <lineage>
        <taxon>Bacteria</taxon>
        <taxon>Pseudomonadati</taxon>
        <taxon>Pseudomonadota</taxon>
        <taxon>Alphaproteobacteria</taxon>
        <taxon>Hyphomicrobiales</taxon>
        <taxon>Phreatobacteraceae</taxon>
        <taxon>Candidatus Raskinella</taxon>
    </lineage>
</organism>
<dbReference type="RefSeq" id="WP_376801855.1">
    <property type="nucleotide sequence ID" value="NZ_DBNB01000003.1"/>
</dbReference>